<comment type="similarity">
    <text evidence="10">Belongs to the glycosyltransferase group 1 family.</text>
</comment>
<evidence type="ECO:0000259" key="11">
    <source>
        <dbReference type="Pfam" id="PF04413"/>
    </source>
</evidence>
<dbReference type="GO" id="GO:0043842">
    <property type="term" value="F:Kdo transferase activity"/>
    <property type="evidence" value="ECO:0007669"/>
    <property type="project" value="UniProtKB-EC"/>
</dbReference>
<feature type="domain" description="3-deoxy-D-manno-octulosonic-acid transferase N-terminal" evidence="11">
    <location>
        <begin position="42"/>
        <end position="213"/>
    </location>
</feature>
<dbReference type="Proteomes" id="UP000316030">
    <property type="component" value="Unassembled WGS sequence"/>
</dbReference>
<dbReference type="EMBL" id="FXTO01000002">
    <property type="protein sequence ID" value="SMO42772.1"/>
    <property type="molecule type" value="Genomic_DNA"/>
</dbReference>
<dbReference type="SUPFAM" id="SSF53756">
    <property type="entry name" value="UDP-Glycosyltransferase/glycogen phosphorylase"/>
    <property type="match status" value="1"/>
</dbReference>
<name>A0A521B6N6_9RHOB</name>
<evidence type="ECO:0000256" key="5">
    <source>
        <dbReference type="ARBA" id="ARBA00022679"/>
    </source>
</evidence>
<gene>
    <name evidence="12" type="ORF">SAMN06265173_102171</name>
</gene>
<comment type="function">
    <text evidence="1 10">Involved in lipopolysaccharide (LPS) biosynthesis. Catalyzes the transfer of 3-deoxy-D-manno-octulosonate (Kdo) residue(s) from CMP-Kdo to lipid IV(A), the tetraacyldisaccharide-1,4'-bisphosphate precursor of lipid A.</text>
</comment>
<dbReference type="Gene3D" id="3.40.50.2000">
    <property type="entry name" value="Glycogen Phosphorylase B"/>
    <property type="match status" value="1"/>
</dbReference>
<dbReference type="OrthoDB" id="9789797at2"/>
<dbReference type="GO" id="GO:0009244">
    <property type="term" value="P:lipopolysaccharide core region biosynthetic process"/>
    <property type="evidence" value="ECO:0007669"/>
    <property type="project" value="UniProtKB-UniRule"/>
</dbReference>
<dbReference type="EC" id="2.4.99.12" evidence="3 10"/>
<comment type="pathway">
    <text evidence="2 10">Bacterial outer membrane biogenesis; LPS core biosynthesis.</text>
</comment>
<evidence type="ECO:0000256" key="4">
    <source>
        <dbReference type="ARBA" id="ARBA00019077"/>
    </source>
</evidence>
<dbReference type="RefSeq" id="WP_142491932.1">
    <property type="nucleotide sequence ID" value="NZ_FXTO01000002.1"/>
</dbReference>
<protein>
    <recommendedName>
        <fullName evidence="4 10">3-deoxy-D-manno-octulosonic acid transferase</fullName>
        <shortName evidence="10">Kdo transferase</shortName>
        <ecNumber evidence="3 10">2.4.99.12</ecNumber>
    </recommendedName>
    <alternativeName>
        <fullName evidence="6 10">Lipid IV(A) 3-deoxy-D-manno-octulosonic acid transferase</fullName>
    </alternativeName>
</protein>
<dbReference type="PANTHER" id="PTHR42755:SF1">
    <property type="entry name" value="3-DEOXY-D-MANNO-OCTULOSONIC ACID TRANSFERASE, MITOCHONDRIAL-RELATED"/>
    <property type="match status" value="1"/>
</dbReference>
<keyword evidence="10" id="KW-1003">Cell membrane</keyword>
<comment type="subcellular location">
    <subcellularLocation>
        <location evidence="10">Cell membrane</location>
    </subcellularLocation>
</comment>
<keyword evidence="5 10" id="KW-0808">Transferase</keyword>
<keyword evidence="13" id="KW-1185">Reference proteome</keyword>
<evidence type="ECO:0000256" key="7">
    <source>
        <dbReference type="ARBA" id="ARBA00049183"/>
    </source>
</evidence>
<evidence type="ECO:0000256" key="1">
    <source>
        <dbReference type="ARBA" id="ARBA00003394"/>
    </source>
</evidence>
<feature type="site" description="Transition state stabilizer" evidence="9">
    <location>
        <position position="212"/>
    </location>
</feature>
<dbReference type="UniPathway" id="UPA00958"/>
<dbReference type="InterPro" id="IPR039901">
    <property type="entry name" value="Kdotransferase"/>
</dbReference>
<dbReference type="GO" id="GO:0009245">
    <property type="term" value="P:lipid A biosynthetic process"/>
    <property type="evidence" value="ECO:0007669"/>
    <property type="project" value="TreeGrafter"/>
</dbReference>
<evidence type="ECO:0000313" key="12">
    <source>
        <dbReference type="EMBL" id="SMO42772.1"/>
    </source>
</evidence>
<feature type="site" description="Transition state stabilizer" evidence="9">
    <location>
        <position position="138"/>
    </location>
</feature>
<evidence type="ECO:0000313" key="13">
    <source>
        <dbReference type="Proteomes" id="UP000316030"/>
    </source>
</evidence>
<dbReference type="PANTHER" id="PTHR42755">
    <property type="entry name" value="3-DEOXY-MANNO-OCTULOSONATE CYTIDYLYLTRANSFERASE"/>
    <property type="match status" value="1"/>
</dbReference>
<evidence type="ECO:0000256" key="6">
    <source>
        <dbReference type="ARBA" id="ARBA00031445"/>
    </source>
</evidence>
<feature type="active site" description="Proton acceptor" evidence="8">
    <location>
        <position position="69"/>
    </location>
</feature>
<sequence>MPAFWRRPMILQLYLGLTRLLPGVLTRRARKAHTRLGCPPERMAERLGRATRPRPNGKLIWLHAASVGELLSALDLARDLHSETRATLLFTTMTQTSAALAEKRLPAGAIHQFMPIDTPAAVQGFLDHWHPDLACFIESDIWPRLVLETHTRGIPLALINARPSSSREKAPKTMGYLMSCFTRLTAQDDQTRDQLLALGLPADRISTTGDLKAATAPLEHDPEALQILKQQIKARPIWLAASTHPGEEEQVLDAHKQALAHLPDLLLILAPRHPERGAELDHMLTARTIAHAIRSQSQPITDQTQVYLADTLGELGLLFTLAPITFMGASFTMQGGHNPFEPAQLGTAILHGPHVRNFQHDYAKLDKNGAAQQVNTAGELAQAVIALTNSPALTQMQDTGQHLMAEMAGIRPAVLNHLRPILP</sequence>
<keyword evidence="10" id="KW-0448">Lipopolysaccharide biosynthesis</keyword>
<reference evidence="12 13" key="1">
    <citation type="submission" date="2017-05" db="EMBL/GenBank/DDBJ databases">
        <authorList>
            <person name="Varghese N."/>
            <person name="Submissions S."/>
        </authorList>
    </citation>
    <scope>NUCLEOTIDE SEQUENCE [LARGE SCALE GENOMIC DNA]</scope>
    <source>
        <strain evidence="12 13">DSM 29506</strain>
    </source>
</reference>
<accession>A0A521B6N6</accession>
<keyword evidence="10" id="KW-0472">Membrane</keyword>
<dbReference type="Gene3D" id="3.40.50.11720">
    <property type="entry name" value="3-Deoxy-D-manno-octulosonic-acid transferase, N-terminal domain"/>
    <property type="match status" value="1"/>
</dbReference>
<dbReference type="InterPro" id="IPR007507">
    <property type="entry name" value="Glycos_transf_N"/>
</dbReference>
<dbReference type="AlphaFoldDB" id="A0A521B6N6"/>
<dbReference type="GO" id="GO:0005886">
    <property type="term" value="C:plasma membrane"/>
    <property type="evidence" value="ECO:0007669"/>
    <property type="project" value="UniProtKB-SubCell"/>
</dbReference>
<evidence type="ECO:0000256" key="10">
    <source>
        <dbReference type="RuleBase" id="RU365103"/>
    </source>
</evidence>
<evidence type="ECO:0000256" key="9">
    <source>
        <dbReference type="PIRSR" id="PIRSR639901-2"/>
    </source>
</evidence>
<proteinExistence type="inferred from homology"/>
<evidence type="ECO:0000256" key="2">
    <source>
        <dbReference type="ARBA" id="ARBA00004713"/>
    </source>
</evidence>
<evidence type="ECO:0000256" key="8">
    <source>
        <dbReference type="PIRSR" id="PIRSR639901-1"/>
    </source>
</evidence>
<dbReference type="InterPro" id="IPR038107">
    <property type="entry name" value="Glycos_transf_N_sf"/>
</dbReference>
<organism evidence="12 13">
    <name type="scientific">Thalassovita litoralis</name>
    <dbReference type="NCBI Taxonomy" id="1010611"/>
    <lineage>
        <taxon>Bacteria</taxon>
        <taxon>Pseudomonadati</taxon>
        <taxon>Pseudomonadota</taxon>
        <taxon>Alphaproteobacteria</taxon>
        <taxon>Rhodobacterales</taxon>
        <taxon>Roseobacteraceae</taxon>
        <taxon>Thalassovita</taxon>
    </lineage>
</organism>
<evidence type="ECO:0000256" key="3">
    <source>
        <dbReference type="ARBA" id="ARBA00012621"/>
    </source>
</evidence>
<dbReference type="Pfam" id="PF04413">
    <property type="entry name" value="Glycos_transf_N"/>
    <property type="match status" value="1"/>
</dbReference>
<comment type="catalytic activity">
    <reaction evidence="7 10">
        <text>lipid IVA (E. coli) + CMP-3-deoxy-beta-D-manno-octulosonate = alpha-Kdo-(2-&gt;6)-lipid IVA (E. coli) + CMP + H(+)</text>
        <dbReference type="Rhea" id="RHEA:28066"/>
        <dbReference type="ChEBI" id="CHEBI:15378"/>
        <dbReference type="ChEBI" id="CHEBI:58603"/>
        <dbReference type="ChEBI" id="CHEBI:60364"/>
        <dbReference type="ChEBI" id="CHEBI:60377"/>
        <dbReference type="ChEBI" id="CHEBI:85987"/>
        <dbReference type="EC" id="2.4.99.12"/>
    </reaction>
</comment>